<evidence type="ECO:0000313" key="1">
    <source>
        <dbReference type="EMBL" id="KAL0631120.1"/>
    </source>
</evidence>
<dbReference type="Proteomes" id="UP001447188">
    <property type="component" value="Unassembled WGS sequence"/>
</dbReference>
<sequence>MFVFRPSTRAKDLSSSLARLTLHTKLQPIPVAIHPQKLMPDILWLEVSRHLAIRDKKALSSTHSYLRGLISRILFNPPNRPIQVRKVCWNCVLFTHHELENCQSTEIFATFTPATLGLIRSMYLNGTEDDHSRVFGSPHFKNLKSVIFIEPLSPGQTELFLRFVKQLDTITVDIPITDLLEIDPNPSFFPIRSLNHLHRFQMDGSYLSDLPVAFGLGCSLTIMSFLSKTDIEVGQTYLTNCLSLLTYFSSSHFFPSLRVVGFSIPRPFPLGFPSPLAKKLEVRSKLLFESWDASLAHAKSGGNGWRLRSEEPTSIRRLLGWDSFWGCWCGQSSYYNIVLTSDEVNEFEKRWSKDVGVTGRPLHARAALTNFLDGRIHIDTTISTKPHEGAPIHGMIVRSDFAGFHPTVRCLTILPAQHDGPADLAWQFPAVTTLRLTENLPIVPQILVDFTALTTLHIMASQLGPSALDHCGHLKSYEFAFLRDCIALKELNVRGFRGCDQCDWRSLVMGLNRWLPIWITDVGVRGRLEFGETERDPDQPAKEWDMAWEAYARTVDTVFIDLIGRLWTGCIGVGGLWVKPRSYHGS</sequence>
<comment type="caution">
    <text evidence="1">The sequence shown here is derived from an EMBL/GenBank/DDBJ whole genome shotgun (WGS) entry which is preliminary data.</text>
</comment>
<gene>
    <name evidence="1" type="ORF">Q9L58_010024</name>
</gene>
<accession>A0ABR3G5R3</accession>
<evidence type="ECO:0008006" key="3">
    <source>
        <dbReference type="Google" id="ProtNLM"/>
    </source>
</evidence>
<name>A0ABR3G5R3_9PEZI</name>
<dbReference type="EMBL" id="JBBBZM010000297">
    <property type="protein sequence ID" value="KAL0631120.1"/>
    <property type="molecule type" value="Genomic_DNA"/>
</dbReference>
<keyword evidence="2" id="KW-1185">Reference proteome</keyword>
<evidence type="ECO:0000313" key="2">
    <source>
        <dbReference type="Proteomes" id="UP001447188"/>
    </source>
</evidence>
<reference evidence="1 2" key="1">
    <citation type="submission" date="2024-02" db="EMBL/GenBank/DDBJ databases">
        <title>Discinaceae phylogenomics.</title>
        <authorList>
            <person name="Dirks A.C."/>
            <person name="James T.Y."/>
        </authorList>
    </citation>
    <scope>NUCLEOTIDE SEQUENCE [LARGE SCALE GENOMIC DNA]</scope>
    <source>
        <strain evidence="1 2">ACD0624</strain>
    </source>
</reference>
<proteinExistence type="predicted"/>
<organism evidence="1 2">
    <name type="scientific">Discina gigas</name>
    <dbReference type="NCBI Taxonomy" id="1032678"/>
    <lineage>
        <taxon>Eukaryota</taxon>
        <taxon>Fungi</taxon>
        <taxon>Dikarya</taxon>
        <taxon>Ascomycota</taxon>
        <taxon>Pezizomycotina</taxon>
        <taxon>Pezizomycetes</taxon>
        <taxon>Pezizales</taxon>
        <taxon>Discinaceae</taxon>
        <taxon>Discina</taxon>
    </lineage>
</organism>
<protein>
    <recommendedName>
        <fullName evidence="3">F-box domain-containing protein</fullName>
    </recommendedName>
</protein>